<keyword evidence="2" id="KW-0732">Signal</keyword>
<dbReference type="AlphaFoldDB" id="A0A975EQI1"/>
<evidence type="ECO:0000313" key="4">
    <source>
        <dbReference type="Proteomes" id="UP000665026"/>
    </source>
</evidence>
<dbReference type="EMBL" id="CP060010">
    <property type="protein sequence ID" value="QTN35361.1"/>
    <property type="molecule type" value="Genomic_DNA"/>
</dbReference>
<reference evidence="3" key="1">
    <citation type="submission" date="2020-07" db="EMBL/GenBank/DDBJ databases">
        <title>Genome sequences of bacteria associated with the marine, planktonic diatom Thalassiosira profunda strain ECT2AJA-044.</title>
        <authorList>
            <person name="Gargas C.B."/>
            <person name="Roberts W.R."/>
            <person name="Alverson A.J."/>
        </authorList>
    </citation>
    <scope>NUCLEOTIDE SEQUENCE</scope>
    <source>
        <strain evidence="3">ECT2AJA-044</strain>
    </source>
</reference>
<proteinExistence type="predicted"/>
<dbReference type="InterPro" id="IPR011990">
    <property type="entry name" value="TPR-like_helical_dom_sf"/>
</dbReference>
<dbReference type="RefSeq" id="WP_209356050.1">
    <property type="nucleotide sequence ID" value="NZ_CP060010.1"/>
</dbReference>
<name>A0A975EQI1_9RHOB</name>
<keyword evidence="1" id="KW-0802">TPR repeat</keyword>
<evidence type="ECO:0000313" key="3">
    <source>
        <dbReference type="EMBL" id="QTN35361.1"/>
    </source>
</evidence>
<dbReference type="PROSITE" id="PS50005">
    <property type="entry name" value="TPR"/>
    <property type="match status" value="1"/>
</dbReference>
<dbReference type="Pfam" id="PF14559">
    <property type="entry name" value="TPR_19"/>
    <property type="match status" value="1"/>
</dbReference>
<feature type="repeat" description="TPR" evidence="1">
    <location>
        <begin position="89"/>
        <end position="122"/>
    </location>
</feature>
<gene>
    <name evidence="3" type="ORF">HZ995_12845</name>
</gene>
<feature type="chain" id="PRO_5037264287" evidence="2">
    <location>
        <begin position="19"/>
        <end position="175"/>
    </location>
</feature>
<dbReference type="Gene3D" id="1.25.40.10">
    <property type="entry name" value="Tetratricopeptide repeat domain"/>
    <property type="match status" value="1"/>
</dbReference>
<feature type="signal peptide" evidence="2">
    <location>
        <begin position="1"/>
        <end position="18"/>
    </location>
</feature>
<accession>A0A975EQI1</accession>
<sequence length="175" mass="18700">MKLVLAAALTLAPLTVLAAGTTPSTPEPTADEKCDDGLVWDKDTKECVEPSESTQNDAYLLDSAQRYAYAGDYGDAQKVLRAVKSQDASRTLALWGFTHRKMGNIEVGLSFYDKALEVDPNNILARSYLGEAKVNMGDYDGALAQLAEIRARGGAGSRAETLLLKAMSGGSTYDS</sequence>
<dbReference type="KEGG" id="cact:HZ995_12845"/>
<dbReference type="SUPFAM" id="SSF48452">
    <property type="entry name" value="TPR-like"/>
    <property type="match status" value="1"/>
</dbReference>
<dbReference type="Proteomes" id="UP000665026">
    <property type="component" value="Chromosome"/>
</dbReference>
<protein>
    <submittedName>
        <fullName evidence="3">Tetratricopeptide repeat protein</fullName>
    </submittedName>
</protein>
<evidence type="ECO:0000256" key="1">
    <source>
        <dbReference type="PROSITE-ProRule" id="PRU00339"/>
    </source>
</evidence>
<organism evidence="3 4">
    <name type="scientific">Cognatishimia activa</name>
    <dbReference type="NCBI Taxonomy" id="1715691"/>
    <lineage>
        <taxon>Bacteria</taxon>
        <taxon>Pseudomonadati</taxon>
        <taxon>Pseudomonadota</taxon>
        <taxon>Alphaproteobacteria</taxon>
        <taxon>Rhodobacterales</taxon>
        <taxon>Paracoccaceae</taxon>
        <taxon>Cognatishimia</taxon>
    </lineage>
</organism>
<evidence type="ECO:0000256" key="2">
    <source>
        <dbReference type="SAM" id="SignalP"/>
    </source>
</evidence>
<dbReference type="InterPro" id="IPR019734">
    <property type="entry name" value="TPR_rpt"/>
</dbReference>